<reference evidence="23" key="2">
    <citation type="submission" date="2014-11" db="EMBL/GenBank/DDBJ databases">
        <title>Draft genome sequence of Hydrogenophaga intermedia S1.</title>
        <authorList>
            <person name="Gan H.M."/>
            <person name="Chew T.H."/>
            <person name="Stolz A."/>
        </authorList>
    </citation>
    <scope>NUCLEOTIDE SEQUENCE [LARGE SCALE GENOMIC DNA]</scope>
    <source>
        <strain evidence="23">S1</strain>
    </source>
</reference>
<feature type="binding site" evidence="17">
    <location>
        <position position="334"/>
    </location>
    <ligand>
        <name>(6S)-NADPHX</name>
        <dbReference type="ChEBI" id="CHEBI:64076"/>
    </ligand>
</feature>
<evidence type="ECO:0000256" key="6">
    <source>
        <dbReference type="ARBA" id="ARBA00022741"/>
    </source>
</evidence>
<comment type="catalytic activity">
    <reaction evidence="16 17 19">
        <text>(6S)-NADPHX + ADP = AMP + phosphate + NADPH + H(+)</text>
        <dbReference type="Rhea" id="RHEA:32235"/>
        <dbReference type="ChEBI" id="CHEBI:15378"/>
        <dbReference type="ChEBI" id="CHEBI:43474"/>
        <dbReference type="ChEBI" id="CHEBI:57783"/>
        <dbReference type="ChEBI" id="CHEBI:64076"/>
        <dbReference type="ChEBI" id="CHEBI:456215"/>
        <dbReference type="ChEBI" id="CHEBI:456216"/>
        <dbReference type="EC" id="4.2.1.136"/>
    </reaction>
</comment>
<evidence type="ECO:0000256" key="7">
    <source>
        <dbReference type="ARBA" id="ARBA00022840"/>
    </source>
</evidence>
<dbReference type="GO" id="GO:0110051">
    <property type="term" value="P:metabolite repair"/>
    <property type="evidence" value="ECO:0007669"/>
    <property type="project" value="TreeGrafter"/>
</dbReference>
<comment type="similarity">
    <text evidence="4 19">In the C-terminal section; belongs to the NnrD/CARKD family.</text>
</comment>
<keyword evidence="6 17" id="KW-0547">Nucleotide-binding</keyword>
<keyword evidence="23" id="KW-1185">Reference proteome</keyword>
<feature type="binding site" evidence="18">
    <location>
        <begin position="67"/>
        <end position="71"/>
    </location>
    <ligand>
        <name>(6S)-NADPHX</name>
        <dbReference type="ChEBI" id="CHEBI:64076"/>
    </ligand>
</feature>
<feature type="binding site" evidence="18">
    <location>
        <begin position="136"/>
        <end position="142"/>
    </location>
    <ligand>
        <name>(6S)-NADPHX</name>
        <dbReference type="ChEBI" id="CHEBI:64076"/>
    </ligand>
</feature>
<comment type="catalytic activity">
    <reaction evidence="2 18 19">
        <text>(6R)-NADPHX = (6S)-NADPHX</text>
        <dbReference type="Rhea" id="RHEA:32227"/>
        <dbReference type="ChEBI" id="CHEBI:64076"/>
        <dbReference type="ChEBI" id="CHEBI:64077"/>
        <dbReference type="EC" id="5.1.99.6"/>
    </reaction>
</comment>
<protein>
    <recommendedName>
        <fullName evidence="19">Bifunctional NAD(P)H-hydrate repair enzyme</fullName>
    </recommendedName>
    <alternativeName>
        <fullName evidence="19">Nicotinamide nucleotide repair protein</fullName>
    </alternativeName>
    <domain>
        <recommendedName>
            <fullName evidence="19">ADP-dependent (S)-NAD(P)H-hydrate dehydratase</fullName>
            <ecNumber evidence="19">4.2.1.136</ecNumber>
        </recommendedName>
        <alternativeName>
            <fullName evidence="19">ADP-dependent NAD(P)HX dehydratase</fullName>
        </alternativeName>
    </domain>
    <domain>
        <recommendedName>
            <fullName evidence="19">NAD(P)H-hydrate epimerase</fullName>
            <ecNumber evidence="19">5.1.99.6</ecNumber>
        </recommendedName>
    </domain>
</protein>
<evidence type="ECO:0000256" key="18">
    <source>
        <dbReference type="HAMAP-Rule" id="MF_01966"/>
    </source>
</evidence>
<dbReference type="GO" id="GO:0052855">
    <property type="term" value="F:ADP-dependent NAD(P)H-hydrate dehydratase activity"/>
    <property type="evidence" value="ECO:0007669"/>
    <property type="project" value="UniProtKB-UniRule"/>
</dbReference>
<keyword evidence="22" id="KW-0808">Transferase</keyword>
<dbReference type="HAMAP" id="MF_01966">
    <property type="entry name" value="NADHX_epimerase"/>
    <property type="match status" value="1"/>
</dbReference>
<dbReference type="Pfam" id="PF03853">
    <property type="entry name" value="YjeF_N"/>
    <property type="match status" value="1"/>
</dbReference>
<dbReference type="SUPFAM" id="SSF64153">
    <property type="entry name" value="YjeF N-terminal domain-like"/>
    <property type="match status" value="1"/>
</dbReference>
<comment type="subunit">
    <text evidence="17">Homotetramer.</text>
</comment>
<feature type="binding site" evidence="18">
    <location>
        <position position="132"/>
    </location>
    <ligand>
        <name>K(+)</name>
        <dbReference type="ChEBI" id="CHEBI:29103"/>
    </ligand>
</feature>
<comment type="function">
    <text evidence="18">Catalyzes the epimerization of the S- and R-forms of NAD(P)HX, a damaged form of NAD(P)H that is a result of enzymatic or heat-dependent hydration. This is a prerequisite for the S-specific NAD(P)H-hydrate dehydratase to allow the repair of both epimers of NAD(P)HX.</text>
</comment>
<comment type="similarity">
    <text evidence="18">Belongs to the NnrE/AIBP family.</text>
</comment>
<evidence type="ECO:0000259" key="20">
    <source>
        <dbReference type="PROSITE" id="PS51383"/>
    </source>
</evidence>
<dbReference type="GO" id="GO:0052856">
    <property type="term" value="F:NAD(P)HX epimerase activity"/>
    <property type="evidence" value="ECO:0007669"/>
    <property type="project" value="UniProtKB-UniRule"/>
</dbReference>
<dbReference type="PROSITE" id="PS01050">
    <property type="entry name" value="YJEF_C_2"/>
    <property type="match status" value="1"/>
</dbReference>
<dbReference type="Gene3D" id="3.40.1190.20">
    <property type="match status" value="1"/>
</dbReference>
<dbReference type="GO" id="GO:0046872">
    <property type="term" value="F:metal ion binding"/>
    <property type="evidence" value="ECO:0007669"/>
    <property type="project" value="UniProtKB-UniRule"/>
</dbReference>
<dbReference type="CDD" id="cd01171">
    <property type="entry name" value="YXKO-related"/>
    <property type="match status" value="1"/>
</dbReference>
<evidence type="ECO:0000256" key="11">
    <source>
        <dbReference type="ARBA" id="ARBA00023235"/>
    </source>
</evidence>
<proteinExistence type="inferred from homology"/>
<keyword evidence="5 18" id="KW-0479">Metal-binding</keyword>
<evidence type="ECO:0000313" key="22">
    <source>
        <dbReference type="EMBL" id="CDN86483.1"/>
    </source>
</evidence>
<keyword evidence="7 17" id="KW-0067">ATP-binding</keyword>
<comment type="cofactor">
    <cofactor evidence="17">
        <name>Mg(2+)</name>
        <dbReference type="ChEBI" id="CHEBI:18420"/>
    </cofactor>
</comment>
<dbReference type="PANTHER" id="PTHR12592">
    <property type="entry name" value="ATP-DEPENDENT (S)-NAD(P)H-HYDRATE DEHYDRATASE FAMILY MEMBER"/>
    <property type="match status" value="1"/>
</dbReference>
<dbReference type="PANTHER" id="PTHR12592:SF0">
    <property type="entry name" value="ATP-DEPENDENT (S)-NAD(P)H-HYDRATE DEHYDRATASE"/>
    <property type="match status" value="1"/>
</dbReference>
<evidence type="ECO:0000313" key="23">
    <source>
        <dbReference type="Proteomes" id="UP000028878"/>
    </source>
</evidence>
<comment type="similarity">
    <text evidence="17">Belongs to the NnrD/CARKD family.</text>
</comment>
<dbReference type="HAMAP" id="MF_01965">
    <property type="entry name" value="NADHX_dehydratase"/>
    <property type="match status" value="1"/>
</dbReference>
<evidence type="ECO:0000256" key="10">
    <source>
        <dbReference type="ARBA" id="ARBA00023027"/>
    </source>
</evidence>
<dbReference type="EC" id="4.2.1.136" evidence="19"/>
<dbReference type="Proteomes" id="UP000028878">
    <property type="component" value="Unassembled WGS sequence"/>
</dbReference>
<reference evidence="23" key="1">
    <citation type="submission" date="2014-02" db="EMBL/GenBank/DDBJ databases">
        <authorList>
            <person name="Gan H."/>
        </authorList>
    </citation>
    <scope>NUCLEOTIDE SEQUENCE [LARGE SCALE GENOMIC DNA]</scope>
    <source>
        <strain evidence="23">S1</strain>
    </source>
</reference>
<accession>A0A1L1PEH5</accession>
<feature type="binding site" evidence="17">
    <location>
        <position position="387"/>
    </location>
    <ligand>
        <name>(6S)-NADPHX</name>
        <dbReference type="ChEBI" id="CHEBI:64076"/>
    </ligand>
</feature>
<feature type="binding site" evidence="17">
    <location>
        <position position="274"/>
    </location>
    <ligand>
        <name>(6S)-NADPHX</name>
        <dbReference type="ChEBI" id="CHEBI:64076"/>
    </ligand>
</feature>
<dbReference type="RefSeq" id="WP_009517548.1">
    <property type="nucleotide sequence ID" value="NZ_VCPF01000002.1"/>
</dbReference>
<feature type="domain" description="YjeF C-terminal" evidence="20">
    <location>
        <begin position="233"/>
        <end position="507"/>
    </location>
</feature>
<comment type="catalytic activity">
    <reaction evidence="1 18 19">
        <text>(6R)-NADHX = (6S)-NADHX</text>
        <dbReference type="Rhea" id="RHEA:32215"/>
        <dbReference type="ChEBI" id="CHEBI:64074"/>
        <dbReference type="ChEBI" id="CHEBI:64075"/>
        <dbReference type="EC" id="5.1.99.6"/>
    </reaction>
</comment>
<evidence type="ECO:0000256" key="5">
    <source>
        <dbReference type="ARBA" id="ARBA00022723"/>
    </source>
</evidence>
<comment type="cofactor">
    <cofactor evidence="18 19">
        <name>K(+)</name>
        <dbReference type="ChEBI" id="CHEBI:29103"/>
    </cofactor>
    <text evidence="18 19">Binds 1 potassium ion per subunit.</text>
</comment>
<comment type="catalytic activity">
    <reaction evidence="15 17 19">
        <text>(6S)-NADHX + ADP = AMP + phosphate + NADH + H(+)</text>
        <dbReference type="Rhea" id="RHEA:32223"/>
        <dbReference type="ChEBI" id="CHEBI:15378"/>
        <dbReference type="ChEBI" id="CHEBI:43474"/>
        <dbReference type="ChEBI" id="CHEBI:57945"/>
        <dbReference type="ChEBI" id="CHEBI:64074"/>
        <dbReference type="ChEBI" id="CHEBI:456215"/>
        <dbReference type="ChEBI" id="CHEBI:456216"/>
        <dbReference type="EC" id="4.2.1.136"/>
    </reaction>
</comment>
<dbReference type="InterPro" id="IPR000631">
    <property type="entry name" value="CARKD"/>
</dbReference>
<keyword evidence="9 18" id="KW-0630">Potassium</keyword>
<evidence type="ECO:0000256" key="12">
    <source>
        <dbReference type="ARBA" id="ARBA00023239"/>
    </source>
</evidence>
<dbReference type="GO" id="GO:0016301">
    <property type="term" value="F:kinase activity"/>
    <property type="evidence" value="ECO:0007669"/>
    <property type="project" value="UniProtKB-KW"/>
</dbReference>
<dbReference type="PIRSF" id="PIRSF017184">
    <property type="entry name" value="Nnr"/>
    <property type="match status" value="1"/>
</dbReference>
<evidence type="ECO:0000256" key="9">
    <source>
        <dbReference type="ARBA" id="ARBA00022958"/>
    </source>
</evidence>
<evidence type="ECO:0000256" key="8">
    <source>
        <dbReference type="ARBA" id="ARBA00022857"/>
    </source>
</evidence>
<dbReference type="GO" id="GO:0046496">
    <property type="term" value="P:nicotinamide nucleotide metabolic process"/>
    <property type="evidence" value="ECO:0007669"/>
    <property type="project" value="UniProtKB-UniRule"/>
</dbReference>
<keyword evidence="22" id="KW-0418">Kinase</keyword>
<dbReference type="NCBIfam" id="TIGR00196">
    <property type="entry name" value="yjeF_cterm"/>
    <property type="match status" value="1"/>
</dbReference>
<dbReference type="InterPro" id="IPR029056">
    <property type="entry name" value="Ribokinase-like"/>
</dbReference>
<comment type="function">
    <text evidence="14 19">Bifunctional enzyme that catalyzes the epimerization of the S- and R-forms of NAD(P)HX and the dehydration of the S-form of NAD(P)HX at the expense of ADP, which is converted to AMP. This allows the repair of both epimers of NAD(P)HX, a damaged form of NAD(P)H that is a result of enzymatic or heat-dependent hydration.</text>
</comment>
<dbReference type="Pfam" id="PF01256">
    <property type="entry name" value="Carb_kinase"/>
    <property type="match status" value="1"/>
</dbReference>
<dbReference type="AlphaFoldDB" id="A0A1L1PEH5"/>
<evidence type="ECO:0000256" key="2">
    <source>
        <dbReference type="ARBA" id="ARBA00000909"/>
    </source>
</evidence>
<keyword evidence="10 17" id="KW-0520">NAD</keyword>
<comment type="function">
    <text evidence="17">Catalyzes the dehydration of the S-form of NAD(P)HX at the expense of ADP, which is converted to AMP. Together with NAD(P)HX epimerase, which catalyzes the epimerization of the S- and R-forms, the enzyme allows the repair of both epimers of NAD(P)HX, a damaged form of NAD(P)H that is a result of enzymatic or heat-dependent hydration.</text>
</comment>
<feature type="binding site" evidence="18">
    <location>
        <position position="68"/>
    </location>
    <ligand>
        <name>K(+)</name>
        <dbReference type="ChEBI" id="CHEBI:29103"/>
    </ligand>
</feature>
<feature type="binding site" evidence="17">
    <location>
        <begin position="424"/>
        <end position="428"/>
    </location>
    <ligand>
        <name>AMP</name>
        <dbReference type="ChEBI" id="CHEBI:456215"/>
    </ligand>
</feature>
<evidence type="ECO:0000256" key="1">
    <source>
        <dbReference type="ARBA" id="ARBA00000013"/>
    </source>
</evidence>
<dbReference type="SUPFAM" id="SSF53613">
    <property type="entry name" value="Ribokinase-like"/>
    <property type="match status" value="1"/>
</dbReference>
<dbReference type="GO" id="GO:0005524">
    <property type="term" value="F:ATP binding"/>
    <property type="evidence" value="ECO:0007669"/>
    <property type="project" value="UniProtKB-UniRule"/>
</dbReference>
<keyword evidence="8 17" id="KW-0521">NADP</keyword>
<dbReference type="Gene3D" id="3.40.50.10260">
    <property type="entry name" value="YjeF N-terminal domain"/>
    <property type="match status" value="1"/>
</dbReference>
<keyword evidence="12 17" id="KW-0456">Lyase</keyword>
<dbReference type="PROSITE" id="PS51383">
    <property type="entry name" value="YJEF_C_3"/>
    <property type="match status" value="1"/>
</dbReference>
<dbReference type="InterPro" id="IPR030677">
    <property type="entry name" value="Nnr"/>
</dbReference>
<evidence type="ECO:0000259" key="21">
    <source>
        <dbReference type="PROSITE" id="PS51385"/>
    </source>
</evidence>
<comment type="caution">
    <text evidence="18">Lacks conserved residue(s) required for the propagation of feature annotation.</text>
</comment>
<dbReference type="InterPro" id="IPR036652">
    <property type="entry name" value="YjeF_N_dom_sf"/>
</dbReference>
<sequence>MPHMRALRADQPEALHDTARTREIEQARAASLPPHTLMARAGEAVARLALAWQPHARRLWVACGPGNNGGDGLVAARHLLQASPAGWREIVVTHDADAQRLPPDAAWALREAVAAGVTVQTTPPDAPDLIIDALLGIGARAPGDDALTQRVRQVRAHHAPVLCVDLPSGLSADTGQDPMGALTDAGPRHTLSLLTLKPGLFTASGRDAAGSVWFDDLGVATGTVAPPTAWWGGYLPEGADKARDPHVGHKGSYGDVGVIGGQLPDSGGIGMAGAAVLAARAALHAGAGRVYLALVGGSPAPSHDPLCPELMLRKPAALLAADPLSLPVLVVGCGGGEAIREWLSPALACPRLVIDADGLNALAHDPALQRLAQRRQAQGWATVLTPHPLEAARLLGIGTAEVMADRLASARQLSERFSAIVVLKGSGTVVAEPGGTPWINATGNARLATAGTGDVLAGMIGAALARPHGNSAEAVRRAVAAHGALADRWPTGHALTAGRLALAAQPL</sequence>
<evidence type="ECO:0000256" key="19">
    <source>
        <dbReference type="PIRNR" id="PIRNR017184"/>
    </source>
</evidence>
<feature type="binding site" evidence="18">
    <location>
        <position position="165"/>
    </location>
    <ligand>
        <name>(6S)-NADPHX</name>
        <dbReference type="ChEBI" id="CHEBI:64076"/>
    </ligand>
</feature>
<organism evidence="22 23">
    <name type="scientific">Hydrogenophaga intermedia</name>
    <dbReference type="NCBI Taxonomy" id="65786"/>
    <lineage>
        <taxon>Bacteria</taxon>
        <taxon>Pseudomonadati</taxon>
        <taxon>Pseudomonadota</taxon>
        <taxon>Betaproteobacteria</taxon>
        <taxon>Burkholderiales</taxon>
        <taxon>Comamonadaceae</taxon>
        <taxon>Hydrogenophaga</taxon>
    </lineage>
</organism>
<name>A0A1L1PEH5_HYDIT</name>
<dbReference type="NCBIfam" id="TIGR00197">
    <property type="entry name" value="yjeF_nterm"/>
    <property type="match status" value="1"/>
</dbReference>
<evidence type="ECO:0000256" key="3">
    <source>
        <dbReference type="ARBA" id="ARBA00006001"/>
    </source>
</evidence>
<evidence type="ECO:0000256" key="13">
    <source>
        <dbReference type="ARBA" id="ARBA00023268"/>
    </source>
</evidence>
<dbReference type="InterPro" id="IPR017953">
    <property type="entry name" value="Carbohydrate_kinase_pred_CS"/>
</dbReference>
<feature type="binding site" evidence="17">
    <location>
        <position position="453"/>
    </location>
    <ligand>
        <name>AMP</name>
        <dbReference type="ChEBI" id="CHEBI:456215"/>
    </ligand>
</feature>
<feature type="domain" description="YjeF N-terminal" evidence="21">
    <location>
        <begin position="21"/>
        <end position="225"/>
    </location>
</feature>
<feature type="binding site" evidence="18">
    <location>
        <position position="168"/>
    </location>
    <ligand>
        <name>K(+)</name>
        <dbReference type="ChEBI" id="CHEBI:29103"/>
    </ligand>
</feature>
<evidence type="ECO:0000256" key="14">
    <source>
        <dbReference type="ARBA" id="ARBA00025153"/>
    </source>
</evidence>
<dbReference type="PROSITE" id="PS51385">
    <property type="entry name" value="YJEF_N"/>
    <property type="match status" value="1"/>
</dbReference>
<comment type="similarity">
    <text evidence="3 19">In the N-terminal section; belongs to the NnrE/AIBP family.</text>
</comment>
<feature type="binding site" evidence="17">
    <location>
        <position position="454"/>
    </location>
    <ligand>
        <name>(6S)-NADPHX</name>
        <dbReference type="ChEBI" id="CHEBI:64076"/>
    </ligand>
</feature>
<evidence type="ECO:0000256" key="15">
    <source>
        <dbReference type="ARBA" id="ARBA00048238"/>
    </source>
</evidence>
<keyword evidence="11 18" id="KW-0413">Isomerase</keyword>
<keyword evidence="13" id="KW-0511">Multifunctional enzyme</keyword>
<dbReference type="InterPro" id="IPR004443">
    <property type="entry name" value="YjeF_N_dom"/>
</dbReference>
<evidence type="ECO:0000256" key="16">
    <source>
        <dbReference type="ARBA" id="ARBA00049209"/>
    </source>
</evidence>
<evidence type="ECO:0000256" key="4">
    <source>
        <dbReference type="ARBA" id="ARBA00009524"/>
    </source>
</evidence>
<dbReference type="EC" id="5.1.99.6" evidence="19"/>
<evidence type="ECO:0000256" key="17">
    <source>
        <dbReference type="HAMAP-Rule" id="MF_01965"/>
    </source>
</evidence>
<dbReference type="EMBL" id="CCAE010000004">
    <property type="protein sequence ID" value="CDN86483.1"/>
    <property type="molecule type" value="Genomic_DNA"/>
</dbReference>
<gene>
    <name evidence="17" type="primary">nnrD</name>
    <name evidence="18" type="synonym">nnrE</name>
    <name evidence="22" type="ORF">BN948_00888</name>
</gene>